<keyword evidence="1" id="KW-0812">Transmembrane</keyword>
<evidence type="ECO:0000313" key="3">
    <source>
        <dbReference type="Proteomes" id="UP000030491"/>
    </source>
</evidence>
<dbReference type="RefSeq" id="WP_032513041.1">
    <property type="nucleotide sequence ID" value="NZ_JNAJ01000004.1"/>
</dbReference>
<dbReference type="AlphaFoldDB" id="A0A0A1ZY75"/>
<feature type="transmembrane region" description="Helical" evidence="1">
    <location>
        <begin position="305"/>
        <end position="322"/>
    </location>
</feature>
<sequence length="428" mass="48878">MKKRPINKRFISESIRYPLYFFLIILFIFFTYTLFHPIPTPISAKTIGLGADYLAIGDRNFYFQENSSLYGYGDNGSIKGSFLYPYILNFLAFITSKLGSSTILWNTLVIFLATICALGSLFFIDRSANIIFDKGTAKIASWIFVLCPYTIYYCLSGGITIYMTFGVAFSTYLISKSNLFNPSKFAHKIPLTISLLLLNVLFLSSIRPTGSIFSIVVIFLLGAIILSKSLRKLISLSRVEKIIIYSVFSFCLAYCFYQLKVNTNYLTFTFNNFVSEGGTFFGIERQLLRDKITSFANEDLNYIKSYFYLILWKVIDFVAGLSDIRDSHSLYGFNALFPSISRIFVGIFIIYPINLLAFFGIFIYFKKIFYYGLWINLFAAILCLGPNLLGVAFTRYLIMIYPPLIIISAKTFGLILNELKNQKNLKIS</sequence>
<feature type="transmembrane region" description="Helical" evidence="1">
    <location>
        <begin position="242"/>
        <end position="259"/>
    </location>
</feature>
<gene>
    <name evidence="2" type="ORF">EU93_0273</name>
</gene>
<name>A0A0A1ZY75_PROMR</name>
<feature type="transmembrane region" description="Helical" evidence="1">
    <location>
        <begin position="103"/>
        <end position="124"/>
    </location>
</feature>
<accession>A0A0A1ZY75</accession>
<evidence type="ECO:0008006" key="4">
    <source>
        <dbReference type="Google" id="ProtNLM"/>
    </source>
</evidence>
<dbReference type="Proteomes" id="UP000030491">
    <property type="component" value="Unassembled WGS sequence"/>
</dbReference>
<comment type="caution">
    <text evidence="2">The sequence shown here is derived from an EMBL/GenBank/DDBJ whole genome shotgun (WGS) entry which is preliminary data.</text>
</comment>
<proteinExistence type="predicted"/>
<keyword evidence="1" id="KW-0472">Membrane</keyword>
<evidence type="ECO:0000313" key="2">
    <source>
        <dbReference type="EMBL" id="KGF93098.1"/>
    </source>
</evidence>
<dbReference type="EMBL" id="JNAJ01000004">
    <property type="protein sequence ID" value="KGF93098.1"/>
    <property type="molecule type" value="Genomic_DNA"/>
</dbReference>
<keyword evidence="1" id="KW-1133">Transmembrane helix</keyword>
<feature type="transmembrane region" description="Helical" evidence="1">
    <location>
        <begin position="371"/>
        <end position="389"/>
    </location>
</feature>
<organism evidence="2 3">
    <name type="scientific">Prochlorococcus marinus str. MIT 9116</name>
    <dbReference type="NCBI Taxonomy" id="167544"/>
    <lineage>
        <taxon>Bacteria</taxon>
        <taxon>Bacillati</taxon>
        <taxon>Cyanobacteriota</taxon>
        <taxon>Cyanophyceae</taxon>
        <taxon>Synechococcales</taxon>
        <taxon>Prochlorococcaceae</taxon>
        <taxon>Prochlorococcus</taxon>
    </lineage>
</organism>
<evidence type="ECO:0000256" key="1">
    <source>
        <dbReference type="SAM" id="Phobius"/>
    </source>
</evidence>
<feature type="transmembrane region" description="Helical" evidence="1">
    <location>
        <begin position="212"/>
        <end position="230"/>
    </location>
</feature>
<feature type="transmembrane region" description="Helical" evidence="1">
    <location>
        <begin position="187"/>
        <end position="206"/>
    </location>
</feature>
<feature type="transmembrane region" description="Helical" evidence="1">
    <location>
        <begin position="343"/>
        <end position="365"/>
    </location>
</feature>
<feature type="transmembrane region" description="Helical" evidence="1">
    <location>
        <begin position="20"/>
        <end position="38"/>
    </location>
</feature>
<reference evidence="3" key="1">
    <citation type="journal article" date="2014" name="Sci. Data">
        <title>Genomes of diverse isolates of the marine cyanobacterium Prochlorococcus.</title>
        <authorList>
            <person name="Biller S."/>
            <person name="Berube P."/>
            <person name="Thompson J."/>
            <person name="Kelly L."/>
            <person name="Roggensack S."/>
            <person name="Awad L."/>
            <person name="Roache-Johnson K."/>
            <person name="Ding H."/>
            <person name="Giovannoni S.J."/>
            <person name="Moore L.R."/>
            <person name="Chisholm S.W."/>
        </authorList>
    </citation>
    <scope>NUCLEOTIDE SEQUENCE [LARGE SCALE GENOMIC DNA]</scope>
</reference>
<protein>
    <recommendedName>
        <fullName evidence="4">Glycosyltransferase RgtA/B/C/D-like domain-containing protein</fullName>
    </recommendedName>
</protein>
<feature type="transmembrane region" description="Helical" evidence="1">
    <location>
        <begin position="396"/>
        <end position="416"/>
    </location>
</feature>